<organism evidence="1 2">
    <name type="scientific">Mesorhizobium argentiipisi</name>
    <dbReference type="NCBI Taxonomy" id="3015175"/>
    <lineage>
        <taxon>Bacteria</taxon>
        <taxon>Pseudomonadati</taxon>
        <taxon>Pseudomonadota</taxon>
        <taxon>Alphaproteobacteria</taxon>
        <taxon>Hyphomicrobiales</taxon>
        <taxon>Phyllobacteriaceae</taxon>
        <taxon>Mesorhizobium</taxon>
    </lineage>
</organism>
<accession>A0ABU8KBP7</accession>
<keyword evidence="2" id="KW-1185">Reference proteome</keyword>
<dbReference type="Proteomes" id="UP001366503">
    <property type="component" value="Unassembled WGS sequence"/>
</dbReference>
<dbReference type="EMBL" id="JAPYKO010000005">
    <property type="protein sequence ID" value="MEI9402638.1"/>
    <property type="molecule type" value="Genomic_DNA"/>
</dbReference>
<evidence type="ECO:0000313" key="1">
    <source>
        <dbReference type="EMBL" id="MEI9402638.1"/>
    </source>
</evidence>
<protein>
    <submittedName>
        <fullName evidence="1">Uncharacterized protein</fullName>
    </submittedName>
</protein>
<reference evidence="1 2" key="1">
    <citation type="submission" date="2022-12" db="EMBL/GenBank/DDBJ databases">
        <authorList>
            <person name="Muema E."/>
        </authorList>
    </citation>
    <scope>NUCLEOTIDE SEQUENCE [LARGE SCALE GENOMIC DNA]</scope>
    <source>
        <strain evidence="2">1330</strain>
    </source>
</reference>
<name>A0ABU8KBP7_9HYPH</name>
<sequence length="142" mass="15936">MPEFTVETTYRMPVYRQRSYHAATASDACRQAIEDDDWSDQKLDFETAGETYITGLWSGADAAYRGPSIAVPSYFHETSQRKADHFHELLDQLAYVAQPMGLSQVDFECWLPRATAAIEKARAIIEERRDSVQGAGEPDGSP</sequence>
<evidence type="ECO:0000313" key="2">
    <source>
        <dbReference type="Proteomes" id="UP001366503"/>
    </source>
</evidence>
<comment type="caution">
    <text evidence="1">The sequence shown here is derived from an EMBL/GenBank/DDBJ whole genome shotgun (WGS) entry which is preliminary data.</text>
</comment>
<gene>
    <name evidence="1" type="ORF">O7A05_10780</name>
</gene>
<proteinExistence type="predicted"/>